<comment type="caution">
    <text evidence="9">The sequence shown here is derived from an EMBL/GenBank/DDBJ whole genome shotgun (WGS) entry which is preliminary data.</text>
</comment>
<keyword evidence="4 8" id="KW-1003">Cell membrane</keyword>
<feature type="transmembrane region" description="Helical" evidence="8">
    <location>
        <begin position="146"/>
        <end position="170"/>
    </location>
</feature>
<keyword evidence="10" id="KW-1185">Reference proteome</keyword>
<comment type="subcellular location">
    <subcellularLocation>
        <location evidence="1 8">Cell membrane</location>
        <topology evidence="1 8">Multi-pass membrane protein</topology>
    </subcellularLocation>
</comment>
<feature type="transmembrane region" description="Helical" evidence="8">
    <location>
        <begin position="115"/>
        <end position="134"/>
    </location>
</feature>
<keyword evidence="5 8" id="KW-0812">Transmembrane</keyword>
<keyword evidence="3" id="KW-0813">Transport</keyword>
<evidence type="ECO:0000256" key="4">
    <source>
        <dbReference type="ARBA" id="ARBA00022475"/>
    </source>
</evidence>
<evidence type="ECO:0000256" key="3">
    <source>
        <dbReference type="ARBA" id="ARBA00022448"/>
    </source>
</evidence>
<dbReference type="GO" id="GO:0005886">
    <property type="term" value="C:plasma membrane"/>
    <property type="evidence" value="ECO:0007669"/>
    <property type="project" value="UniProtKB-SubCell"/>
</dbReference>
<sequence>MPDLSSIAPSIAADLPSLGALGPAVAIVAFSAVFRGFTGFGFAIIAVPLLSLAMPPILAVSLSAGLQLLGGLMDVRSASRLCHWPSVRWLAAGAVVASPLGTLLLARLSPDLARLFLAAACGAAVIALASGFGFRGLAGRWATLGAGVLSGLFNGLAAMPGPPALAYYLAMPLQPAQVRSSLMVFFLLSAVLSTGSLVAVGAIGRAETVLILAGLPLMLVGSRIGAALFRRAGGAHRGISLATLALVALLTAARGLNGLLSTGP</sequence>
<evidence type="ECO:0000313" key="10">
    <source>
        <dbReference type="Proteomes" id="UP000580654"/>
    </source>
</evidence>
<dbReference type="EMBL" id="JACIJD010000029">
    <property type="protein sequence ID" value="MBB5696104.1"/>
    <property type="molecule type" value="Genomic_DNA"/>
</dbReference>
<keyword evidence="7 8" id="KW-0472">Membrane</keyword>
<dbReference type="RefSeq" id="WP_184521203.1">
    <property type="nucleotide sequence ID" value="NZ_JACIJD010000029.1"/>
</dbReference>
<comment type="similarity">
    <text evidence="2 8">Belongs to the 4-toluene sulfonate uptake permease (TSUP) (TC 2.A.102) family.</text>
</comment>
<feature type="transmembrane region" description="Helical" evidence="8">
    <location>
        <begin position="182"/>
        <end position="203"/>
    </location>
</feature>
<reference evidence="9 10" key="1">
    <citation type="submission" date="2020-08" db="EMBL/GenBank/DDBJ databases">
        <title>Genomic Encyclopedia of Type Strains, Phase IV (KMG-IV): sequencing the most valuable type-strain genomes for metagenomic binning, comparative biology and taxonomic classification.</title>
        <authorList>
            <person name="Goeker M."/>
        </authorList>
    </citation>
    <scope>NUCLEOTIDE SEQUENCE [LARGE SCALE GENOMIC DNA]</scope>
    <source>
        <strain evidence="9 10">DSM 25622</strain>
    </source>
</reference>
<name>A0A840YMV1_9PROT</name>
<feature type="transmembrane region" description="Helical" evidence="8">
    <location>
        <begin position="209"/>
        <end position="229"/>
    </location>
</feature>
<gene>
    <name evidence="9" type="ORF">FHS87_004172</name>
</gene>
<dbReference type="Proteomes" id="UP000580654">
    <property type="component" value="Unassembled WGS sequence"/>
</dbReference>
<dbReference type="InterPro" id="IPR052017">
    <property type="entry name" value="TSUP"/>
</dbReference>
<keyword evidence="6 8" id="KW-1133">Transmembrane helix</keyword>
<evidence type="ECO:0000256" key="7">
    <source>
        <dbReference type="ARBA" id="ARBA00023136"/>
    </source>
</evidence>
<protein>
    <recommendedName>
        <fullName evidence="8">Probable membrane transporter protein</fullName>
    </recommendedName>
</protein>
<accession>A0A840YMV1</accession>
<evidence type="ECO:0000256" key="8">
    <source>
        <dbReference type="RuleBase" id="RU363041"/>
    </source>
</evidence>
<evidence type="ECO:0000256" key="1">
    <source>
        <dbReference type="ARBA" id="ARBA00004651"/>
    </source>
</evidence>
<dbReference type="InterPro" id="IPR002781">
    <property type="entry name" value="TM_pro_TauE-like"/>
</dbReference>
<dbReference type="Pfam" id="PF01925">
    <property type="entry name" value="TauE"/>
    <property type="match status" value="1"/>
</dbReference>
<evidence type="ECO:0000256" key="2">
    <source>
        <dbReference type="ARBA" id="ARBA00009142"/>
    </source>
</evidence>
<feature type="transmembrane region" description="Helical" evidence="8">
    <location>
        <begin position="44"/>
        <end position="69"/>
    </location>
</feature>
<dbReference type="PANTHER" id="PTHR30269">
    <property type="entry name" value="TRANSMEMBRANE PROTEIN YFCA"/>
    <property type="match status" value="1"/>
</dbReference>
<organism evidence="9 10">
    <name type="scientific">Muricoccus pecuniae</name>
    <dbReference type="NCBI Taxonomy" id="693023"/>
    <lineage>
        <taxon>Bacteria</taxon>
        <taxon>Pseudomonadati</taxon>
        <taxon>Pseudomonadota</taxon>
        <taxon>Alphaproteobacteria</taxon>
        <taxon>Acetobacterales</taxon>
        <taxon>Roseomonadaceae</taxon>
        <taxon>Muricoccus</taxon>
    </lineage>
</organism>
<evidence type="ECO:0000256" key="5">
    <source>
        <dbReference type="ARBA" id="ARBA00022692"/>
    </source>
</evidence>
<evidence type="ECO:0000313" key="9">
    <source>
        <dbReference type="EMBL" id="MBB5696104.1"/>
    </source>
</evidence>
<feature type="transmembrane region" description="Helical" evidence="8">
    <location>
        <begin position="241"/>
        <end position="260"/>
    </location>
</feature>
<dbReference type="PANTHER" id="PTHR30269:SF37">
    <property type="entry name" value="MEMBRANE TRANSPORTER PROTEIN"/>
    <property type="match status" value="1"/>
</dbReference>
<feature type="transmembrane region" description="Helical" evidence="8">
    <location>
        <begin position="20"/>
        <end position="37"/>
    </location>
</feature>
<feature type="transmembrane region" description="Helical" evidence="8">
    <location>
        <begin position="89"/>
        <end position="108"/>
    </location>
</feature>
<dbReference type="AlphaFoldDB" id="A0A840YMV1"/>
<evidence type="ECO:0000256" key="6">
    <source>
        <dbReference type="ARBA" id="ARBA00022989"/>
    </source>
</evidence>
<proteinExistence type="inferred from homology"/>